<feature type="region of interest" description="Disordered" evidence="13">
    <location>
        <begin position="273"/>
        <end position="302"/>
    </location>
</feature>
<evidence type="ECO:0000259" key="14">
    <source>
        <dbReference type="Pfam" id="PF05127"/>
    </source>
</evidence>
<dbReference type="GeneID" id="73903949"/>
<feature type="binding site" evidence="12">
    <location>
        <position position="385"/>
    </location>
    <ligand>
        <name>ATP</name>
        <dbReference type="ChEBI" id="CHEBI:30616"/>
    </ligand>
</feature>
<organism evidence="17 18">
    <name type="scientific">Halovivax cerinus</name>
    <dbReference type="NCBI Taxonomy" id="1487865"/>
    <lineage>
        <taxon>Archaea</taxon>
        <taxon>Methanobacteriati</taxon>
        <taxon>Methanobacteriota</taxon>
        <taxon>Stenosarchaea group</taxon>
        <taxon>Halobacteria</taxon>
        <taxon>Halobacteriales</taxon>
        <taxon>Natrialbaceae</taxon>
        <taxon>Halovivax</taxon>
    </lineage>
</organism>
<evidence type="ECO:0000256" key="2">
    <source>
        <dbReference type="ARBA" id="ARBA00022555"/>
    </source>
</evidence>
<dbReference type="InterPro" id="IPR032672">
    <property type="entry name" value="TmcA/NAT10/Kre33"/>
</dbReference>
<comment type="catalytic activity">
    <reaction evidence="11">
        <text>a cytidine in mRNA + acetyl-CoA + ATP + H2O = an N(4)-acetylcytidine in mRNA + ADP + phosphate + CoA + H(+)</text>
        <dbReference type="Rhea" id="RHEA:58480"/>
        <dbReference type="Rhea" id="RHEA-COMP:15145"/>
        <dbReference type="Rhea" id="RHEA-COMP:15146"/>
        <dbReference type="ChEBI" id="CHEBI:15377"/>
        <dbReference type="ChEBI" id="CHEBI:15378"/>
        <dbReference type="ChEBI" id="CHEBI:30616"/>
        <dbReference type="ChEBI" id="CHEBI:43474"/>
        <dbReference type="ChEBI" id="CHEBI:57287"/>
        <dbReference type="ChEBI" id="CHEBI:57288"/>
        <dbReference type="ChEBI" id="CHEBI:74900"/>
        <dbReference type="ChEBI" id="CHEBI:82748"/>
        <dbReference type="ChEBI" id="CHEBI:456216"/>
    </reaction>
</comment>
<dbReference type="Pfam" id="PF05127">
    <property type="entry name" value="NAT10_TcmA_helicase"/>
    <property type="match status" value="1"/>
</dbReference>
<dbReference type="AlphaFoldDB" id="A0ABD5NN84"/>
<comment type="catalytic activity">
    <reaction evidence="10">
        <text>a cytidine in RNA + acetyl-CoA + ATP + H2O = an N(4)-acetylcytidine in RNA + ADP + phosphate + CoA + H(+)</text>
        <dbReference type="Rhea" id="RHEA:82211"/>
        <dbReference type="Rhea" id="RHEA-COMP:15704"/>
        <dbReference type="Rhea" id="RHEA-COMP:19834"/>
        <dbReference type="ChEBI" id="CHEBI:15377"/>
        <dbReference type="ChEBI" id="CHEBI:15378"/>
        <dbReference type="ChEBI" id="CHEBI:30616"/>
        <dbReference type="ChEBI" id="CHEBI:43474"/>
        <dbReference type="ChEBI" id="CHEBI:57287"/>
        <dbReference type="ChEBI" id="CHEBI:57288"/>
        <dbReference type="ChEBI" id="CHEBI:74900"/>
        <dbReference type="ChEBI" id="CHEBI:82748"/>
        <dbReference type="ChEBI" id="CHEBI:456216"/>
    </reaction>
</comment>
<evidence type="ECO:0000259" key="15">
    <source>
        <dbReference type="Pfam" id="PF08351"/>
    </source>
</evidence>
<keyword evidence="3 12" id="KW-0808">Transferase</keyword>
<dbReference type="Pfam" id="PF08351">
    <property type="entry name" value="TmcA_N"/>
    <property type="match status" value="1"/>
</dbReference>
<comment type="subcellular location">
    <subcellularLocation>
        <location evidence="12">Cytoplasm</location>
    </subcellularLocation>
</comment>
<evidence type="ECO:0000256" key="13">
    <source>
        <dbReference type="SAM" id="MobiDB-lite"/>
    </source>
</evidence>
<dbReference type="Proteomes" id="UP001595846">
    <property type="component" value="Unassembled WGS sequence"/>
</dbReference>
<evidence type="ECO:0000259" key="16">
    <source>
        <dbReference type="Pfam" id="PF13718"/>
    </source>
</evidence>
<dbReference type="InterPro" id="IPR016181">
    <property type="entry name" value="Acyl_CoA_acyltransferase"/>
</dbReference>
<dbReference type="InterPro" id="IPR024914">
    <property type="entry name" value="tRNA_acetyltr_TmcA"/>
</dbReference>
<keyword evidence="4 12" id="KW-0819">tRNA processing</keyword>
<comment type="similarity">
    <text evidence="12">Belongs to the TmcA family.</text>
</comment>
<dbReference type="InterPro" id="IPR000182">
    <property type="entry name" value="GNAT_dom"/>
</dbReference>
<dbReference type="GO" id="GO:0051392">
    <property type="term" value="F:tRNA cytidine N4-acetyltransferase activity"/>
    <property type="evidence" value="ECO:0007669"/>
    <property type="project" value="UniProtKB-UniRule"/>
</dbReference>
<dbReference type="PANTHER" id="PTHR10925">
    <property type="entry name" value="N-ACETYLTRANSFERASE 10"/>
    <property type="match status" value="1"/>
</dbReference>
<keyword evidence="18" id="KW-1185">Reference proteome</keyword>
<evidence type="ECO:0000313" key="18">
    <source>
        <dbReference type="Proteomes" id="UP001595846"/>
    </source>
</evidence>
<dbReference type="EC" id="2.3.1.193" evidence="12"/>
<dbReference type="GO" id="GO:0000049">
    <property type="term" value="F:tRNA binding"/>
    <property type="evidence" value="ECO:0007669"/>
    <property type="project" value="UniProtKB-UniRule"/>
</dbReference>
<dbReference type="GO" id="GO:0005524">
    <property type="term" value="F:ATP binding"/>
    <property type="evidence" value="ECO:0007669"/>
    <property type="project" value="UniProtKB-UniRule"/>
</dbReference>
<dbReference type="GO" id="GO:0005737">
    <property type="term" value="C:cytoplasm"/>
    <property type="evidence" value="ECO:0007669"/>
    <property type="project" value="UniProtKB-SubCell"/>
</dbReference>
<dbReference type="Pfam" id="PF13718">
    <property type="entry name" value="GNAT_acetyltr_2"/>
    <property type="match status" value="1"/>
</dbReference>
<comment type="caution">
    <text evidence="17">The sequence shown here is derived from an EMBL/GenBank/DDBJ whole genome shotgun (WGS) entry which is preliminary data.</text>
</comment>
<keyword evidence="5 12" id="KW-0547">Nucleotide-binding</keyword>
<evidence type="ECO:0000256" key="7">
    <source>
        <dbReference type="ARBA" id="ARBA00022884"/>
    </source>
</evidence>
<dbReference type="EMBL" id="JBHSAQ010000003">
    <property type="protein sequence ID" value="MFC3958429.1"/>
    <property type="molecule type" value="Genomic_DNA"/>
</dbReference>
<keyword evidence="8 12" id="KW-0012">Acyltransferase</keyword>
<evidence type="ECO:0000256" key="5">
    <source>
        <dbReference type="ARBA" id="ARBA00022741"/>
    </source>
</evidence>
<dbReference type="PANTHER" id="PTHR10925:SF5">
    <property type="entry name" value="RNA CYTIDINE ACETYLTRANSFERASE"/>
    <property type="match status" value="1"/>
</dbReference>
<feature type="binding site" evidence="12">
    <location>
        <position position="577"/>
    </location>
    <ligand>
        <name>acetyl-CoA</name>
        <dbReference type="ChEBI" id="CHEBI:57288"/>
    </ligand>
</feature>
<dbReference type="RefSeq" id="WP_256531225.1">
    <property type="nucleotide sequence ID" value="NZ_CP101824.1"/>
</dbReference>
<evidence type="ECO:0000256" key="4">
    <source>
        <dbReference type="ARBA" id="ARBA00022694"/>
    </source>
</evidence>
<dbReference type="Gene3D" id="3.40.50.11040">
    <property type="match status" value="1"/>
</dbReference>
<evidence type="ECO:0000256" key="8">
    <source>
        <dbReference type="ARBA" id="ARBA00023315"/>
    </source>
</evidence>
<dbReference type="NCBIfam" id="NF041296">
    <property type="entry name" value="RNAactase_tcmA_Halo"/>
    <property type="match status" value="1"/>
</dbReference>
<comment type="caution">
    <text evidence="12">Lacks conserved residue(s) required for the propagation of feature annotation.</text>
</comment>
<name>A0ABD5NN84_9EURY</name>
<dbReference type="GO" id="GO:0051391">
    <property type="term" value="P:tRNA acetylation"/>
    <property type="evidence" value="ECO:0007669"/>
    <property type="project" value="UniProtKB-UniRule"/>
</dbReference>
<evidence type="ECO:0000256" key="10">
    <source>
        <dbReference type="ARBA" id="ARBA00049889"/>
    </source>
</evidence>
<gene>
    <name evidence="12 17" type="primary">tmcA</name>
    <name evidence="17" type="ORF">ACFOUR_08620</name>
</gene>
<evidence type="ECO:0000313" key="17">
    <source>
        <dbReference type="EMBL" id="MFC3958429.1"/>
    </source>
</evidence>
<feature type="domain" description="TcmA/NAT10 helicase" evidence="14">
    <location>
        <begin position="226"/>
        <end position="403"/>
    </location>
</feature>
<dbReference type="InterPro" id="IPR027417">
    <property type="entry name" value="P-loop_NTPase"/>
</dbReference>
<feature type="binding site" evidence="12">
    <location>
        <begin position="531"/>
        <end position="533"/>
    </location>
    <ligand>
        <name>acetyl-CoA</name>
        <dbReference type="ChEBI" id="CHEBI:57288"/>
    </ligand>
</feature>
<dbReference type="InterPro" id="IPR053477">
    <property type="entry name" value="tRNA_Cytidine_AcTrnsfr"/>
</dbReference>
<reference evidence="17 18" key="1">
    <citation type="journal article" date="2019" name="Int. J. Syst. Evol. Microbiol.">
        <title>The Global Catalogue of Microorganisms (GCM) 10K type strain sequencing project: providing services to taxonomists for standard genome sequencing and annotation.</title>
        <authorList>
            <consortium name="The Broad Institute Genomics Platform"/>
            <consortium name="The Broad Institute Genome Sequencing Center for Infectious Disease"/>
            <person name="Wu L."/>
            <person name="Ma J."/>
        </authorList>
    </citation>
    <scope>NUCLEOTIDE SEQUENCE [LARGE SCALE GENOMIC DNA]</scope>
    <source>
        <strain evidence="17 18">IBRC-M 10256</strain>
    </source>
</reference>
<dbReference type="Gene3D" id="3.40.630.30">
    <property type="match status" value="1"/>
</dbReference>
<accession>A0ABD5NN84</accession>
<evidence type="ECO:0000256" key="1">
    <source>
        <dbReference type="ARBA" id="ARBA00022490"/>
    </source>
</evidence>
<comment type="function">
    <text evidence="12">Catalyzes the formation of N(4)-acetylcytidine (ac(4)C) at the wobble position of tRNA(Met), by using acetyl-CoA as an acetyl donor and ATP (or GTP).</text>
</comment>
<evidence type="ECO:0000256" key="6">
    <source>
        <dbReference type="ARBA" id="ARBA00022840"/>
    </source>
</evidence>
<comment type="catalytic activity">
    <reaction evidence="9">
        <text>a cytidine in tRNA + acetyl-CoA + ATP + H2O = an N(4)-acetylcytidine in tRNA + ADP + phosphate + CoA + H(+)</text>
        <dbReference type="Rhea" id="RHEA:53876"/>
        <dbReference type="Rhea" id="RHEA-COMP:13670"/>
        <dbReference type="Rhea" id="RHEA-COMP:13671"/>
        <dbReference type="ChEBI" id="CHEBI:15377"/>
        <dbReference type="ChEBI" id="CHEBI:15378"/>
        <dbReference type="ChEBI" id="CHEBI:30616"/>
        <dbReference type="ChEBI" id="CHEBI:43474"/>
        <dbReference type="ChEBI" id="CHEBI:57287"/>
        <dbReference type="ChEBI" id="CHEBI:57288"/>
        <dbReference type="ChEBI" id="CHEBI:74900"/>
        <dbReference type="ChEBI" id="CHEBI:82748"/>
        <dbReference type="ChEBI" id="CHEBI:456216"/>
    </reaction>
</comment>
<dbReference type="SUPFAM" id="SSF52540">
    <property type="entry name" value="P-loop containing nucleoside triphosphate hydrolases"/>
    <property type="match status" value="1"/>
</dbReference>
<sequence length="773" mass="83556">MHSVSVAKALRTDAKPVDERRLLVLTGDREAGYRHLEAVLDALSVSIGDTTLVGPEDRLRCEYRSQSTANRLLGTTREVIAIDTHQALRPNALGSVVGAVDGGGLLVLIAPPLDDWPETRDAFDETLAAPPVAVESVTGHFRRRLVETLRRHPGIAIVDVDDDRVRRDGLIHPAPRLEVEPSQPSDAVTGDFPDTAYEACLTADQREAVAAFEPFRDADVGSRAIVLEADRGRGKSSAAGLAAGALALSGLDVAVTAQSADGCGEVFARARELVGESEPEETDPSSGRDASEAIPVRTDTGGRVRFEPASNVDAWIDEPDVVIVDEAATLPVSILETTLAADQVAYATTVHGYEGTGRGFAVRFRDRLDDAPHDVTALSLVEPIRYAAGDPIETWAFRVLALDAGPPVDPLVADATPESVTYERPDPETLVGDEHRLRETFGLLVLAHYRTEPTDLARLLDAPNVTVRTLEHDGHVVAVALLAREGGLDAETRAEMYEGARIRGNMLPDVLTSQLRDESAGETVGYRIVRIATHHAVRSRGLGSHLLAKIHEECADDVDWLGSGFGATPDLLRFWQRNDYGAIHTSTTRNDRSGAYSAIVLHPTSDAGRSLRDRHARRFAARVPAVLGDALGDLDADTARAILRSIPTDAAPPLPHDEHDWRLIAGAAYGPGLFDVDPGPFRPVLVRYLIEQPTLDTAVPSTRADRLFVRRGLQARPWPEVAAELGYHSPGQCMRSFGDALCPLVDHYGTDSTLVGDAAAHLVRDLRDRFHDE</sequence>
<evidence type="ECO:0000256" key="3">
    <source>
        <dbReference type="ARBA" id="ARBA00022679"/>
    </source>
</evidence>
<keyword evidence="2 12" id="KW-0820">tRNA-binding</keyword>
<feature type="binding site" evidence="12">
    <location>
        <position position="205"/>
    </location>
    <ligand>
        <name>ATP</name>
        <dbReference type="ChEBI" id="CHEBI:30616"/>
    </ligand>
</feature>
<evidence type="ECO:0000256" key="11">
    <source>
        <dbReference type="ARBA" id="ARBA00049914"/>
    </source>
</evidence>
<evidence type="ECO:0000256" key="9">
    <source>
        <dbReference type="ARBA" id="ARBA00049883"/>
    </source>
</evidence>
<evidence type="ECO:0000256" key="12">
    <source>
        <dbReference type="HAMAP-Rule" id="MF_01886"/>
    </source>
</evidence>
<keyword evidence="6 12" id="KW-0067">ATP-binding</keyword>
<dbReference type="InterPro" id="IPR007807">
    <property type="entry name" value="TcmA/NAT10_helicase"/>
</dbReference>
<feature type="domain" description="TmcA/NAT10 N-terminal" evidence="15">
    <location>
        <begin position="7"/>
        <end position="159"/>
    </location>
</feature>
<dbReference type="InterPro" id="IPR013562">
    <property type="entry name" value="TmcA/NAT10_N"/>
</dbReference>
<dbReference type="Gene3D" id="3.40.50.300">
    <property type="entry name" value="P-loop containing nucleotide triphosphate hydrolases"/>
    <property type="match status" value="1"/>
</dbReference>
<protein>
    <recommendedName>
        <fullName evidence="12">tRNA(Met) cytidine acetyltransferase TmcA</fullName>
        <ecNumber evidence="12">2.3.1.193</ecNumber>
    </recommendedName>
</protein>
<dbReference type="GO" id="GO:0002101">
    <property type="term" value="P:tRNA wobble cytosine modification"/>
    <property type="evidence" value="ECO:0007669"/>
    <property type="project" value="UniProtKB-UniRule"/>
</dbReference>
<dbReference type="SUPFAM" id="SSF55729">
    <property type="entry name" value="Acyl-CoA N-acyltransferases (Nat)"/>
    <property type="match status" value="1"/>
</dbReference>
<feature type="domain" description="N-acetyltransferase" evidence="16">
    <location>
        <begin position="441"/>
        <end position="551"/>
    </location>
</feature>
<comment type="catalytic activity">
    <reaction evidence="12">
        <text>cytidine(34) in elongator tRNA(Met) + acetyl-CoA + ATP + H2O = N(4)-acetylcytidine(34) in elongator tRNA(Met) + ADP + phosphate + CoA + H(+)</text>
        <dbReference type="Rhea" id="RHEA:43788"/>
        <dbReference type="Rhea" id="RHEA-COMP:10693"/>
        <dbReference type="Rhea" id="RHEA-COMP:10694"/>
        <dbReference type="ChEBI" id="CHEBI:15377"/>
        <dbReference type="ChEBI" id="CHEBI:15378"/>
        <dbReference type="ChEBI" id="CHEBI:30616"/>
        <dbReference type="ChEBI" id="CHEBI:43474"/>
        <dbReference type="ChEBI" id="CHEBI:57287"/>
        <dbReference type="ChEBI" id="CHEBI:57288"/>
        <dbReference type="ChEBI" id="CHEBI:74900"/>
        <dbReference type="ChEBI" id="CHEBI:82748"/>
        <dbReference type="ChEBI" id="CHEBI:456216"/>
        <dbReference type="EC" id="2.3.1.193"/>
    </reaction>
</comment>
<proteinExistence type="inferred from homology"/>
<keyword evidence="1 12" id="KW-0963">Cytoplasm</keyword>
<keyword evidence="7 12" id="KW-0694">RNA-binding</keyword>
<dbReference type="HAMAP" id="MF_01886">
    <property type="entry name" value="tRNA_acetyltr_TmcA"/>
    <property type="match status" value="1"/>
</dbReference>